<keyword evidence="5" id="KW-1185">Reference proteome</keyword>
<dbReference type="InterPro" id="IPR050595">
    <property type="entry name" value="Bact_response_regulator"/>
</dbReference>
<reference evidence="5" key="1">
    <citation type="journal article" date="2019" name="Int. J. Syst. Evol. Microbiol.">
        <title>The Global Catalogue of Microorganisms (GCM) 10K type strain sequencing project: providing services to taxonomists for standard genome sequencing and annotation.</title>
        <authorList>
            <consortium name="The Broad Institute Genomics Platform"/>
            <consortium name="The Broad Institute Genome Sequencing Center for Infectious Disease"/>
            <person name="Wu L."/>
            <person name="Ma J."/>
        </authorList>
    </citation>
    <scope>NUCLEOTIDE SEQUENCE [LARGE SCALE GENOMIC DNA]</scope>
    <source>
        <strain evidence="5">JCM 17338</strain>
    </source>
</reference>
<dbReference type="PANTHER" id="PTHR44591:SF3">
    <property type="entry name" value="RESPONSE REGULATORY DOMAIN-CONTAINING PROTEIN"/>
    <property type="match status" value="1"/>
</dbReference>
<dbReference type="InterPro" id="IPR001789">
    <property type="entry name" value="Sig_transdc_resp-reg_receiver"/>
</dbReference>
<dbReference type="Pfam" id="PF00072">
    <property type="entry name" value="Response_reg"/>
    <property type="match status" value="1"/>
</dbReference>
<dbReference type="Gene3D" id="3.40.50.2300">
    <property type="match status" value="1"/>
</dbReference>
<dbReference type="PANTHER" id="PTHR44591">
    <property type="entry name" value="STRESS RESPONSE REGULATOR PROTEIN 1"/>
    <property type="match status" value="1"/>
</dbReference>
<dbReference type="SMART" id="SM00448">
    <property type="entry name" value="REC"/>
    <property type="match status" value="1"/>
</dbReference>
<sequence>MEKNILVVEDNNDIREIIGLLLSEQPYIVHLCEDGESFRKKIFEHRPDMVILDVMLPDANGIDLCCEVKSDYRPGHIPVLMMSAHSSLGEIRKKCEADDFISKPFDIDRFMDKVSHLLKNGNIEH</sequence>
<dbReference type="PROSITE" id="PS50110">
    <property type="entry name" value="RESPONSE_REGULATORY"/>
    <property type="match status" value="1"/>
</dbReference>
<comment type="caution">
    <text evidence="4">The sequence shown here is derived from an EMBL/GenBank/DDBJ whole genome shotgun (WGS) entry which is preliminary data.</text>
</comment>
<keyword evidence="1 2" id="KW-0597">Phosphoprotein</keyword>
<evidence type="ECO:0000313" key="4">
    <source>
        <dbReference type="EMBL" id="GAA3956682.1"/>
    </source>
</evidence>
<dbReference type="RefSeq" id="WP_344765196.1">
    <property type="nucleotide sequence ID" value="NZ_BAABAK010000003.1"/>
</dbReference>
<dbReference type="InterPro" id="IPR011006">
    <property type="entry name" value="CheY-like_superfamily"/>
</dbReference>
<dbReference type="EMBL" id="BAABAK010000003">
    <property type="protein sequence ID" value="GAA3956682.1"/>
    <property type="molecule type" value="Genomic_DNA"/>
</dbReference>
<protein>
    <recommendedName>
        <fullName evidence="3">Response regulatory domain-containing protein</fullName>
    </recommendedName>
</protein>
<evidence type="ECO:0000256" key="1">
    <source>
        <dbReference type="ARBA" id="ARBA00022553"/>
    </source>
</evidence>
<proteinExistence type="predicted"/>
<evidence type="ECO:0000313" key="5">
    <source>
        <dbReference type="Proteomes" id="UP001501081"/>
    </source>
</evidence>
<feature type="domain" description="Response regulatory" evidence="3">
    <location>
        <begin position="4"/>
        <end position="118"/>
    </location>
</feature>
<gene>
    <name evidence="4" type="ORF">GCM10022246_08260</name>
</gene>
<dbReference type="CDD" id="cd00156">
    <property type="entry name" value="REC"/>
    <property type="match status" value="1"/>
</dbReference>
<name>A0ABP7NYE7_9SPHI</name>
<evidence type="ECO:0000256" key="2">
    <source>
        <dbReference type="PROSITE-ProRule" id="PRU00169"/>
    </source>
</evidence>
<feature type="modified residue" description="4-aspartylphosphate" evidence="2">
    <location>
        <position position="53"/>
    </location>
</feature>
<organism evidence="4 5">
    <name type="scientific">Pedobacter ginsengiterrae</name>
    <dbReference type="NCBI Taxonomy" id="871696"/>
    <lineage>
        <taxon>Bacteria</taxon>
        <taxon>Pseudomonadati</taxon>
        <taxon>Bacteroidota</taxon>
        <taxon>Sphingobacteriia</taxon>
        <taxon>Sphingobacteriales</taxon>
        <taxon>Sphingobacteriaceae</taxon>
        <taxon>Pedobacter</taxon>
    </lineage>
</organism>
<dbReference type="Proteomes" id="UP001501081">
    <property type="component" value="Unassembled WGS sequence"/>
</dbReference>
<evidence type="ECO:0000259" key="3">
    <source>
        <dbReference type="PROSITE" id="PS50110"/>
    </source>
</evidence>
<dbReference type="SUPFAM" id="SSF52172">
    <property type="entry name" value="CheY-like"/>
    <property type="match status" value="1"/>
</dbReference>
<accession>A0ABP7NYE7</accession>